<comment type="similarity">
    <text evidence="2 12">Belongs to the glycosyltransferase 28 family.</text>
</comment>
<dbReference type="KEGG" id="cten:18249092"/>
<dbReference type="EMBL" id="GL996527">
    <property type="protein sequence ID" value="EGV61926.1"/>
    <property type="molecule type" value="Genomic_DNA"/>
</dbReference>
<evidence type="ECO:0000259" key="13">
    <source>
        <dbReference type="Pfam" id="PF04101"/>
    </source>
</evidence>
<evidence type="ECO:0000256" key="6">
    <source>
        <dbReference type="ARBA" id="ARBA00022676"/>
    </source>
</evidence>
<evidence type="ECO:0000313" key="14">
    <source>
        <dbReference type="EMBL" id="EGV61926.1"/>
    </source>
</evidence>
<dbReference type="InterPro" id="IPR007235">
    <property type="entry name" value="Glyco_trans_28_C"/>
</dbReference>
<evidence type="ECO:0000256" key="9">
    <source>
        <dbReference type="ARBA" id="ARBA00024804"/>
    </source>
</evidence>
<evidence type="ECO:0000256" key="8">
    <source>
        <dbReference type="ARBA" id="ARBA00022824"/>
    </source>
</evidence>
<dbReference type="GO" id="GO:0006488">
    <property type="term" value="P:dolichol-linked oligosaccharide biosynthetic process"/>
    <property type="evidence" value="ECO:0007669"/>
    <property type="project" value="InterPro"/>
</dbReference>
<protein>
    <recommendedName>
        <fullName evidence="5 12">UDP-N-acetylglucosamine transferase subunit ALG13</fullName>
        <ecNumber evidence="4 12">2.4.1.141</ecNumber>
    </recommendedName>
    <alternativeName>
        <fullName evidence="10 12">Asparagine-linked glycosylation protein 13</fullName>
    </alternativeName>
</protein>
<keyword evidence="8 12" id="KW-0256">Endoplasmic reticulum</keyword>
<proteinExistence type="inferred from homology"/>
<evidence type="ECO:0000256" key="12">
    <source>
        <dbReference type="RuleBase" id="RU362128"/>
    </source>
</evidence>
<evidence type="ECO:0000256" key="11">
    <source>
        <dbReference type="ARBA" id="ARBA00048184"/>
    </source>
</evidence>
<feature type="domain" description="Glycosyl transferase family 28 C-terminal" evidence="13">
    <location>
        <begin position="79"/>
        <end position="152"/>
    </location>
</feature>
<comment type="subunit">
    <text evidence="3 12">Heterodimer with ALG14 to form a functional enzyme.</text>
</comment>
<dbReference type="RefSeq" id="XP_006688096.1">
    <property type="nucleotide sequence ID" value="XM_006688033.1"/>
</dbReference>
<evidence type="ECO:0000256" key="5">
    <source>
        <dbReference type="ARBA" id="ARBA00017468"/>
    </source>
</evidence>
<name>G3B9M3_CANTC</name>
<dbReference type="Pfam" id="PF04101">
    <property type="entry name" value="Glyco_tran_28_C"/>
    <property type="match status" value="1"/>
</dbReference>
<accession>G3B9M3</accession>
<evidence type="ECO:0000256" key="7">
    <source>
        <dbReference type="ARBA" id="ARBA00022679"/>
    </source>
</evidence>
<dbReference type="eggNOG" id="KOG3349">
    <property type="taxonomic scope" value="Eukaryota"/>
</dbReference>
<dbReference type="InterPro" id="IPR039042">
    <property type="entry name" value="Alg13-like"/>
</dbReference>
<dbReference type="STRING" id="590646.G3B9M3"/>
<gene>
    <name evidence="12" type="primary">ALG13</name>
    <name evidence="14" type="ORF">CANTEDRAFT_125274</name>
</gene>
<sequence length="212" mass="23898">MKLLITTGATVTFTRLLRFVLSDPMLSTYITTGFRHVTVQYGNEIKNGVHVSRCAVNEILRSTAAFKHFQVTDDTCSFEYHDKGGSRIVLEFLSFSPDLNSLIRSSDLIISHGGTGTLIDILKLHKKLIVVYNESLMDNHQKQIAEEFARSQFCVSVGSSQLEQDEFTGYLQALRDGKIVLTSYHSPVEHIVQSIVYRELAHARLHHSRAKS</sequence>
<evidence type="ECO:0000256" key="2">
    <source>
        <dbReference type="ARBA" id="ARBA00006962"/>
    </source>
</evidence>
<dbReference type="GO" id="GO:0004577">
    <property type="term" value="F:N-acetylglucosaminyldiphosphodolichol N-acetylglucosaminyltransferase activity"/>
    <property type="evidence" value="ECO:0007669"/>
    <property type="project" value="UniProtKB-EC"/>
</dbReference>
<evidence type="ECO:0000256" key="4">
    <source>
        <dbReference type="ARBA" id="ARBA00012614"/>
    </source>
</evidence>
<evidence type="ECO:0000256" key="10">
    <source>
        <dbReference type="ARBA" id="ARBA00032061"/>
    </source>
</evidence>
<keyword evidence="7 12" id="KW-0808">Transferase</keyword>
<dbReference type="OrthoDB" id="20273at2759"/>
<dbReference type="EC" id="2.4.1.141" evidence="4 12"/>
<dbReference type="GeneID" id="18249092"/>
<evidence type="ECO:0000313" key="15">
    <source>
        <dbReference type="Proteomes" id="UP000000707"/>
    </source>
</evidence>
<evidence type="ECO:0000256" key="3">
    <source>
        <dbReference type="ARBA" id="ARBA00011198"/>
    </source>
</evidence>
<comment type="function">
    <text evidence="9 12">Involved in protein N-glycosylation. Essential for the second step of the dolichol-linked oligosaccharide pathway.</text>
</comment>
<organism evidence="15">
    <name type="scientific">Candida tenuis (strain ATCC 10573 / BCRC 21748 / CBS 615 / JCM 9827 / NBRC 10315 / NRRL Y-1498 / VKM Y-70)</name>
    <name type="common">Yeast</name>
    <name type="synonym">Yamadazyma tenuis</name>
    <dbReference type="NCBI Taxonomy" id="590646"/>
    <lineage>
        <taxon>Eukaryota</taxon>
        <taxon>Fungi</taxon>
        <taxon>Dikarya</taxon>
        <taxon>Ascomycota</taxon>
        <taxon>Saccharomycotina</taxon>
        <taxon>Pichiomycetes</taxon>
        <taxon>Debaryomycetaceae</taxon>
        <taxon>Yamadazyma</taxon>
    </lineage>
</organism>
<comment type="catalytic activity">
    <reaction evidence="11">
        <text>an N-acetyl-alpha-D-glucosaminyl-diphospho-di-trans,poly-cis-dolichol + UDP-N-acetyl-alpha-D-glucosamine = an N,N'-diacetylchitobiosyl-diphospho-di-trans,poly-cis-dolichol + UDP + H(+)</text>
        <dbReference type="Rhea" id="RHEA:23380"/>
        <dbReference type="Rhea" id="RHEA-COMP:19507"/>
        <dbReference type="Rhea" id="RHEA-COMP:19510"/>
        <dbReference type="ChEBI" id="CHEBI:15378"/>
        <dbReference type="ChEBI" id="CHEBI:57269"/>
        <dbReference type="ChEBI" id="CHEBI:57705"/>
        <dbReference type="ChEBI" id="CHEBI:58223"/>
        <dbReference type="ChEBI" id="CHEBI:58427"/>
        <dbReference type="EC" id="2.4.1.141"/>
    </reaction>
</comment>
<comment type="subcellular location">
    <subcellularLocation>
        <location evidence="1 12">Endoplasmic reticulum</location>
    </subcellularLocation>
</comment>
<dbReference type="HOGENOM" id="CLU_085408_2_0_1"/>
<dbReference type="Gene3D" id="3.40.50.2000">
    <property type="entry name" value="Glycogen Phosphorylase B"/>
    <property type="match status" value="1"/>
</dbReference>
<dbReference type="PANTHER" id="PTHR12867">
    <property type="entry name" value="GLYCOSYL TRANSFERASE-RELATED"/>
    <property type="match status" value="1"/>
</dbReference>
<dbReference type="AlphaFoldDB" id="G3B9M3"/>
<reference evidence="14 15" key="1">
    <citation type="journal article" date="2011" name="Proc. Natl. Acad. Sci. U.S.A.">
        <title>Comparative genomics of xylose-fermenting fungi for enhanced biofuel production.</title>
        <authorList>
            <person name="Wohlbach D.J."/>
            <person name="Kuo A."/>
            <person name="Sato T.K."/>
            <person name="Potts K.M."/>
            <person name="Salamov A.A."/>
            <person name="LaButti K.M."/>
            <person name="Sun H."/>
            <person name="Clum A."/>
            <person name="Pangilinan J.L."/>
            <person name="Lindquist E.A."/>
            <person name="Lucas S."/>
            <person name="Lapidus A."/>
            <person name="Jin M."/>
            <person name="Gunawan C."/>
            <person name="Balan V."/>
            <person name="Dale B.E."/>
            <person name="Jeffries T.W."/>
            <person name="Zinkel R."/>
            <person name="Barry K.W."/>
            <person name="Grigoriev I.V."/>
            <person name="Gasch A.P."/>
        </authorList>
    </citation>
    <scope>NUCLEOTIDE SEQUENCE [LARGE SCALE GENOMIC DNA]</scope>
    <source>
        <strain evidence="15">ATCC 10573 / BCRC 21748 / CBS 615 / JCM 9827 / NBRC 10315 / NRRL Y-1498 / VKM Y-70</strain>
    </source>
</reference>
<keyword evidence="15" id="KW-1185">Reference proteome</keyword>
<keyword evidence="6 12" id="KW-0328">Glycosyltransferase</keyword>
<dbReference type="SUPFAM" id="SSF53756">
    <property type="entry name" value="UDP-Glycosyltransferase/glycogen phosphorylase"/>
    <property type="match status" value="1"/>
</dbReference>
<dbReference type="Proteomes" id="UP000000707">
    <property type="component" value="Unassembled WGS sequence"/>
</dbReference>
<dbReference type="PANTHER" id="PTHR12867:SF6">
    <property type="entry name" value="N-ACETYLGLUCOSAMINYLDIPHOSPHODOLICHOL N-ACETYLGLUCOSAMINYLTRANSFERASE"/>
    <property type="match status" value="1"/>
</dbReference>
<evidence type="ECO:0000256" key="1">
    <source>
        <dbReference type="ARBA" id="ARBA00004240"/>
    </source>
</evidence>
<dbReference type="GO" id="GO:0005783">
    <property type="term" value="C:endoplasmic reticulum"/>
    <property type="evidence" value="ECO:0007669"/>
    <property type="project" value="UniProtKB-SubCell"/>
</dbReference>